<name>C9ZYQ5_TRYB9</name>
<keyword evidence="1" id="KW-0812">Transmembrane</keyword>
<dbReference type="EMBL" id="FN554972">
    <property type="protein sequence ID" value="CBH14554.1"/>
    <property type="molecule type" value="Genomic_DNA"/>
</dbReference>
<dbReference type="GeneID" id="23860665"/>
<dbReference type="Proteomes" id="UP000002316">
    <property type="component" value="Chromosome 9"/>
</dbReference>
<dbReference type="AlphaFoldDB" id="C9ZYQ5"/>
<dbReference type="RefSeq" id="XP_011776820.1">
    <property type="nucleotide sequence ID" value="XM_011778518.1"/>
</dbReference>
<evidence type="ECO:0000313" key="3">
    <source>
        <dbReference type="Proteomes" id="UP000002316"/>
    </source>
</evidence>
<organism evidence="2 3">
    <name type="scientific">Trypanosoma brucei gambiense (strain MHOM/CI/86/DAL972)</name>
    <dbReference type="NCBI Taxonomy" id="679716"/>
    <lineage>
        <taxon>Eukaryota</taxon>
        <taxon>Discoba</taxon>
        <taxon>Euglenozoa</taxon>
        <taxon>Kinetoplastea</taxon>
        <taxon>Metakinetoplastina</taxon>
        <taxon>Trypanosomatida</taxon>
        <taxon>Trypanosomatidae</taxon>
        <taxon>Trypanosoma</taxon>
    </lineage>
</organism>
<dbReference type="KEGG" id="tbg:TbgDal_IX6300"/>
<proteinExistence type="predicted"/>
<evidence type="ECO:0000256" key="1">
    <source>
        <dbReference type="SAM" id="Phobius"/>
    </source>
</evidence>
<gene>
    <name evidence="2" type="ORF">TbgDal_IX6300</name>
</gene>
<evidence type="ECO:0000313" key="2">
    <source>
        <dbReference type="EMBL" id="CBH14554.1"/>
    </source>
</evidence>
<sequence length="117" mass="13704">MVNWKEGGSRSHFLANLPPNPHFPLFPLSLLLLTFFCYFTVLLLFFFVCFSFSSFRSTLMFLSSYHFLHLFFLSLRLLQHTYCINNNNNRGSILALSPNPTKDRSHKCTSTHTHKRI</sequence>
<keyword evidence="1" id="KW-1133">Transmembrane helix</keyword>
<reference evidence="3" key="1">
    <citation type="journal article" date="2010" name="PLoS Negl. Trop. Dis.">
        <title>The genome sequence of Trypanosoma brucei gambiense, causative agent of chronic human african trypanosomiasis.</title>
        <authorList>
            <person name="Jackson A.P."/>
            <person name="Sanders M."/>
            <person name="Berry A."/>
            <person name="McQuillan J."/>
            <person name="Aslett M.A."/>
            <person name="Quail M.A."/>
            <person name="Chukualim B."/>
            <person name="Capewell P."/>
            <person name="MacLeod A."/>
            <person name="Melville S.E."/>
            <person name="Gibson W."/>
            <person name="Barry J.D."/>
            <person name="Berriman M."/>
            <person name="Hertz-Fowler C."/>
        </authorList>
    </citation>
    <scope>NUCLEOTIDE SEQUENCE [LARGE SCALE GENOMIC DNA]</scope>
    <source>
        <strain evidence="3">MHOM/CI/86/DAL972</strain>
    </source>
</reference>
<keyword evidence="1" id="KW-0472">Membrane</keyword>
<protein>
    <submittedName>
        <fullName evidence="2">Uncharacterized protein</fullName>
    </submittedName>
</protein>
<accession>C9ZYQ5</accession>
<feature type="transmembrane region" description="Helical" evidence="1">
    <location>
        <begin position="25"/>
        <end position="52"/>
    </location>
</feature>